<organism evidence="1">
    <name type="scientific">freshwater metagenome</name>
    <dbReference type="NCBI Taxonomy" id="449393"/>
    <lineage>
        <taxon>unclassified sequences</taxon>
        <taxon>metagenomes</taxon>
        <taxon>ecological metagenomes</taxon>
    </lineage>
</organism>
<evidence type="ECO:0000313" key="1">
    <source>
        <dbReference type="EMBL" id="CAB4650435.1"/>
    </source>
</evidence>
<gene>
    <name evidence="1" type="ORF">UFOPK2195_00440</name>
</gene>
<dbReference type="AlphaFoldDB" id="A0A6J6KQM3"/>
<sequence length="170" mass="18190">MQPFSVVASSIANQKPTTDCGSVQRNVWSVWQLTSPPILGCLKMYIDCKSLGELIPICSASAPSFSVWLNALNWGSRSCIAWPSLLRHRCASSRNVPVASNASFSKKQRILSPLDKKYSSAACFALESAVKMVACSGEGTYSFASCMARSRNAKQASSLANLGSTTNPSV</sequence>
<reference evidence="1" key="1">
    <citation type="submission" date="2020-05" db="EMBL/GenBank/DDBJ databases">
        <authorList>
            <person name="Chiriac C."/>
            <person name="Salcher M."/>
            <person name="Ghai R."/>
            <person name="Kavagutti S V."/>
        </authorList>
    </citation>
    <scope>NUCLEOTIDE SEQUENCE</scope>
</reference>
<name>A0A6J6KQM3_9ZZZZ</name>
<protein>
    <submittedName>
        <fullName evidence="1">Unannotated protein</fullName>
    </submittedName>
</protein>
<accession>A0A6J6KQM3</accession>
<dbReference type="EMBL" id="CAEZWH010000062">
    <property type="protein sequence ID" value="CAB4650435.1"/>
    <property type="molecule type" value="Genomic_DNA"/>
</dbReference>
<proteinExistence type="predicted"/>